<evidence type="ECO:0000313" key="2">
    <source>
        <dbReference type="Proteomes" id="UP000237347"/>
    </source>
</evidence>
<dbReference type="PANTHER" id="PTHR34048">
    <property type="entry name" value="LOW-DENSITY RECEPTOR-LIKE PROTEIN"/>
    <property type="match status" value="1"/>
</dbReference>
<sequence>MTEFSTFEFQEQEFLNEDTDFLCQKLSPLFPSSISLDLHPQQQKDLLHEIVSSAHKIFFNHYNSNSTTNGNNKRWLMLMDLHIFTTYYLSSESKKGYAAYCPIGHYFHPLMELRRKKYETSSFYRTGRTHKILTEKIAQLNSAIDDVSAQLRGDDAPNGATVNSDEVGASIKEATMNMAQRRSFYLERQSKLRNSRYSRFPFHCFVLH</sequence>
<name>A0AAW0LTX7_QUESU</name>
<keyword evidence="2" id="KW-1185">Reference proteome</keyword>
<dbReference type="EMBL" id="PKMF04000054">
    <property type="protein sequence ID" value="KAK7854471.1"/>
    <property type="molecule type" value="Genomic_DNA"/>
</dbReference>
<proteinExistence type="predicted"/>
<dbReference type="GO" id="GO:0009706">
    <property type="term" value="C:chloroplast inner membrane"/>
    <property type="evidence" value="ECO:0007669"/>
    <property type="project" value="TreeGrafter"/>
</dbReference>
<dbReference type="GO" id="GO:0009535">
    <property type="term" value="C:chloroplast thylakoid membrane"/>
    <property type="evidence" value="ECO:0007669"/>
    <property type="project" value="TreeGrafter"/>
</dbReference>
<organism evidence="1 2">
    <name type="scientific">Quercus suber</name>
    <name type="common">Cork oak</name>
    <dbReference type="NCBI Taxonomy" id="58331"/>
    <lineage>
        <taxon>Eukaryota</taxon>
        <taxon>Viridiplantae</taxon>
        <taxon>Streptophyta</taxon>
        <taxon>Embryophyta</taxon>
        <taxon>Tracheophyta</taxon>
        <taxon>Spermatophyta</taxon>
        <taxon>Magnoliopsida</taxon>
        <taxon>eudicotyledons</taxon>
        <taxon>Gunneridae</taxon>
        <taxon>Pentapetalae</taxon>
        <taxon>rosids</taxon>
        <taxon>fabids</taxon>
        <taxon>Fagales</taxon>
        <taxon>Fagaceae</taxon>
        <taxon>Quercus</taxon>
    </lineage>
</organism>
<accession>A0AAW0LTX7</accession>
<reference evidence="1 2" key="1">
    <citation type="journal article" date="2018" name="Sci. Data">
        <title>The draft genome sequence of cork oak.</title>
        <authorList>
            <person name="Ramos A.M."/>
            <person name="Usie A."/>
            <person name="Barbosa P."/>
            <person name="Barros P.M."/>
            <person name="Capote T."/>
            <person name="Chaves I."/>
            <person name="Simoes F."/>
            <person name="Abreu I."/>
            <person name="Carrasquinho I."/>
            <person name="Faro C."/>
            <person name="Guimaraes J.B."/>
            <person name="Mendonca D."/>
            <person name="Nobrega F."/>
            <person name="Rodrigues L."/>
            <person name="Saibo N.J.M."/>
            <person name="Varela M.C."/>
            <person name="Egas C."/>
            <person name="Matos J."/>
            <person name="Miguel C.M."/>
            <person name="Oliveira M.M."/>
            <person name="Ricardo C.P."/>
            <person name="Goncalves S."/>
        </authorList>
    </citation>
    <scope>NUCLEOTIDE SEQUENCE [LARGE SCALE GENOMIC DNA]</scope>
    <source>
        <strain evidence="2">cv. HL8</strain>
    </source>
</reference>
<dbReference type="InterPro" id="IPR040377">
    <property type="entry name" value="Ssl2009-like"/>
</dbReference>
<dbReference type="Proteomes" id="UP000237347">
    <property type="component" value="Unassembled WGS sequence"/>
</dbReference>
<evidence type="ECO:0000313" key="1">
    <source>
        <dbReference type="EMBL" id="KAK7854471.1"/>
    </source>
</evidence>
<dbReference type="PANTHER" id="PTHR34048:SF5">
    <property type="entry name" value="INNER MEMBRANE LOCALIZED PROTEIN"/>
    <property type="match status" value="1"/>
</dbReference>
<gene>
    <name evidence="1" type="ORF">CFP56_031838</name>
</gene>
<comment type="caution">
    <text evidence="1">The sequence shown here is derived from an EMBL/GenBank/DDBJ whole genome shotgun (WGS) entry which is preliminary data.</text>
</comment>
<dbReference type="AlphaFoldDB" id="A0AAW0LTX7"/>
<protein>
    <submittedName>
        <fullName evidence="1">Uncharacterized protein</fullName>
    </submittedName>
</protein>